<proteinExistence type="predicted"/>
<protein>
    <recommendedName>
        <fullName evidence="2">Retrotransposon gag domain-containing protein</fullName>
    </recommendedName>
</protein>
<name>A0A6V7QM05_ANACO</name>
<evidence type="ECO:0000313" key="3">
    <source>
        <dbReference type="EMBL" id="CAD1844163.1"/>
    </source>
</evidence>
<gene>
    <name evidence="3" type="ORF">CB5_LOCUS27374</name>
</gene>
<dbReference type="PANTHER" id="PTHR35046:SF26">
    <property type="entry name" value="RNA-DIRECTED DNA POLYMERASE"/>
    <property type="match status" value="1"/>
</dbReference>
<dbReference type="EMBL" id="LR862137">
    <property type="protein sequence ID" value="CAD1844163.1"/>
    <property type="molecule type" value="Genomic_DNA"/>
</dbReference>
<feature type="compositionally biased region" description="Basic and acidic residues" evidence="1">
    <location>
        <begin position="45"/>
        <end position="57"/>
    </location>
</feature>
<organism evidence="3">
    <name type="scientific">Ananas comosus var. bracteatus</name>
    <name type="common">red pineapple</name>
    <dbReference type="NCBI Taxonomy" id="296719"/>
    <lineage>
        <taxon>Eukaryota</taxon>
        <taxon>Viridiplantae</taxon>
        <taxon>Streptophyta</taxon>
        <taxon>Embryophyta</taxon>
        <taxon>Tracheophyta</taxon>
        <taxon>Spermatophyta</taxon>
        <taxon>Magnoliopsida</taxon>
        <taxon>Liliopsida</taxon>
        <taxon>Poales</taxon>
        <taxon>Bromeliaceae</taxon>
        <taxon>Bromelioideae</taxon>
        <taxon>Ananas</taxon>
    </lineage>
</organism>
<feature type="region of interest" description="Disordered" evidence="1">
    <location>
        <begin position="45"/>
        <end position="70"/>
    </location>
</feature>
<evidence type="ECO:0000259" key="2">
    <source>
        <dbReference type="Pfam" id="PF03732"/>
    </source>
</evidence>
<evidence type="ECO:0000256" key="1">
    <source>
        <dbReference type="SAM" id="MobiDB-lite"/>
    </source>
</evidence>
<reference evidence="3" key="1">
    <citation type="submission" date="2020-07" db="EMBL/GenBank/DDBJ databases">
        <authorList>
            <person name="Lin J."/>
        </authorList>
    </citation>
    <scope>NUCLEOTIDE SEQUENCE</scope>
</reference>
<dbReference type="AlphaFoldDB" id="A0A6V7QM05"/>
<sequence length="338" mass="39373">MAARGRGGHGGRGQQAQLAEIVELRCTVEDLSRVVRTLQRRENAAGRREALDGDRDPFGTPEGSLEDEEHTDFREDINPFHGHGFREEQECGIGLEDRLVRALDLNGAGIKIEVADFFGQMHAEDYLDWEASLETYFEWKPMVEERKVLFVKLKLKGAALQWWKRIKEQRSRQGKQKISTWEHMKTKLHKQFLPADYAMELYEKFHSLKQRSMSVDEYTSEFNNLSIRVGLSESNEQLTSRYLSGLNQAIRDEIGVARLFSLEDARQYALMAEKRVLRYGGENLWLVAQGLPYKELQMSFLLLRVIQPAYELIEELIMLTKHHERTLVERLKMKKEKE</sequence>
<dbReference type="Pfam" id="PF03732">
    <property type="entry name" value="Retrotrans_gag"/>
    <property type="match status" value="1"/>
</dbReference>
<dbReference type="PANTHER" id="PTHR35046">
    <property type="entry name" value="ZINC KNUCKLE (CCHC-TYPE) FAMILY PROTEIN"/>
    <property type="match status" value="1"/>
</dbReference>
<feature type="domain" description="Retrotransposon gag" evidence="2">
    <location>
        <begin position="151"/>
        <end position="248"/>
    </location>
</feature>
<dbReference type="InterPro" id="IPR005162">
    <property type="entry name" value="Retrotrans_gag_dom"/>
</dbReference>
<accession>A0A6V7QM05</accession>